<dbReference type="GO" id="GO:0017183">
    <property type="term" value="P:protein histidyl modification to diphthamide"/>
    <property type="evidence" value="ECO:0007669"/>
    <property type="project" value="TreeGrafter"/>
</dbReference>
<dbReference type="InterPro" id="IPR001680">
    <property type="entry name" value="WD40_rpt"/>
</dbReference>
<feature type="compositionally biased region" description="Basic and acidic residues" evidence="8">
    <location>
        <begin position="638"/>
        <end position="652"/>
    </location>
</feature>
<keyword evidence="4" id="KW-0378">Hydrolase</keyword>
<dbReference type="InterPro" id="IPR036322">
    <property type="entry name" value="WD40_repeat_dom_sf"/>
</dbReference>
<dbReference type="EMBL" id="JABELV010000137">
    <property type="protein sequence ID" value="KAG7529749.1"/>
    <property type="molecule type" value="Genomic_DNA"/>
</dbReference>
<comment type="catalytic activity">
    <reaction evidence="7">
        <text>diphthine methyl ester-[translation elongation factor 2] + H2O = diphthine-[translation elongation factor 2] + methanol + H(+)</text>
        <dbReference type="Rhea" id="RHEA:42656"/>
        <dbReference type="Rhea" id="RHEA-COMP:10172"/>
        <dbReference type="Rhea" id="RHEA-COMP:10173"/>
        <dbReference type="ChEBI" id="CHEBI:15377"/>
        <dbReference type="ChEBI" id="CHEBI:15378"/>
        <dbReference type="ChEBI" id="CHEBI:17790"/>
        <dbReference type="ChEBI" id="CHEBI:79005"/>
        <dbReference type="ChEBI" id="CHEBI:82696"/>
        <dbReference type="EC" id="3.1.1.97"/>
    </reaction>
</comment>
<dbReference type="InterPro" id="IPR052415">
    <property type="entry name" value="Diphthine_MTase"/>
</dbReference>
<dbReference type="Proteomes" id="UP000812966">
    <property type="component" value="Unassembled WGS sequence"/>
</dbReference>
<accession>A0A8K0NLG8</accession>
<evidence type="ECO:0000256" key="3">
    <source>
        <dbReference type="ARBA" id="ARBA00022737"/>
    </source>
</evidence>
<comment type="caution">
    <text evidence="10">The sequence shown here is derived from an EMBL/GenBank/DDBJ whole genome shotgun (WGS) entry which is preliminary data.</text>
</comment>
<dbReference type="SUPFAM" id="SSF81631">
    <property type="entry name" value="PAP/OAS1 substrate-binding domain"/>
    <property type="match status" value="1"/>
</dbReference>
<dbReference type="GO" id="GO:0010605">
    <property type="term" value="P:negative regulation of macromolecule metabolic process"/>
    <property type="evidence" value="ECO:0007669"/>
    <property type="project" value="UniProtKB-ARBA"/>
</dbReference>
<dbReference type="InterPro" id="IPR054708">
    <property type="entry name" value="MTPAP-like_central"/>
</dbReference>
<dbReference type="SUPFAM" id="SSF50978">
    <property type="entry name" value="WD40 repeat-like"/>
    <property type="match status" value="1"/>
</dbReference>
<feature type="region of interest" description="Disordered" evidence="8">
    <location>
        <begin position="636"/>
        <end position="727"/>
    </location>
</feature>
<dbReference type="InterPro" id="IPR015943">
    <property type="entry name" value="WD40/YVTN_repeat-like_dom_sf"/>
</dbReference>
<keyword evidence="3" id="KW-0677">Repeat</keyword>
<feature type="domain" description="Poly(A) RNA polymerase mitochondrial-like central palm" evidence="9">
    <location>
        <begin position="210"/>
        <end position="360"/>
    </location>
</feature>
<dbReference type="Gene3D" id="1.10.1410.10">
    <property type="match status" value="1"/>
</dbReference>
<feature type="compositionally biased region" description="Basic and acidic residues" evidence="8">
    <location>
        <begin position="1"/>
        <end position="10"/>
    </location>
</feature>
<sequence>MSQPNRDKLFHSSRFARAPEVLGPQGDAASSAPAVKAHRRKRPVKKVQEAAVPTAVKPEDVGRSLAQARQKVSQAKLNAKEIVKNPISNLPAGAPRQTQTPAQGPVQQQSQGQQQYQQWRPPPQLYQQQQKRQPQSQQPATYFNPRFTLPRDFDSKDANGQLLQLLQAAPSAFPDQESPFLTAYSQTLMNRDPREDIYPPLLNGPSRFTKECVDSWRGSLPPADVQETISRIIWNVNEVIADRWPRLRFVVEPFGSVSWRGQTGSQGDLDLVLRDYSRPFGYTEDYWGSGGASNMKLPSVYNMNVVARALRESGFVEVEPIKWATTPITKFKDPFSGFEVDLNVNDLGGLYNSAMINAYCRLSPYQLRPLIHIVKSWSKARDLNNPSGKTGERSLSSYCWALMAIVYMQIKHGLPNLQDDDVVGSVGRQNIDVWVGWGRPKGIPAHVSFADDLGLKRYSGSKVSVVEWKGQKFLHNDTSVGELVKGFFEFYAKLTSESGKGFTSENFETHCLSVWKGGFVERGFPLDLRYDSKQQEYKRQRQLPAAAQQAEGIQPPPPPSQRSRPISGFSQPQEWSGADLVVQDPFLHDKNCASAMNHQTFQRLQTEFARGASLTASGAILETLLEICDPVQHKTKAERRAEERAARKEKSSEPQNLTAEPSNALQRRAGEHSARTEKETGEVPHVGHEEDLGAEAKHSDTTGRNIKKSDGNADEPSSENTSSKSHDATLAAALVGLAVAELESDTEDDGKEPETNGSNEALGPSSLGSVDTVYSADSIEWSPFRDDIFVCGTYQIQKLEGEKASIKEDQSEEESDSPAIKRLGRALVYQVAEEGRSFEEMQRFEGPAILDMKWSHPGAPGGNRLAISNAEGQITVHRWNEEQARRSKTIFIQVDDSSVLCLSLDWSNQLDPSNSTSIISSLSNGNLAHVVTDTDGSMTVDHTWHAHDYEPWITAWDLWQPDTVWSGGDDLKLKRWDIRAPMMPALVNKQFEGGVTTIASNPHLENLLAVGSYDSNLRIFDARNARIPLQTIPVGGGIWRTKWHPSVERKGDVLLACMHGGFRVINLDQPESWLSLEGETPVREWKQTALFDKHESIAYGVDWQRKATATATNDSLIASCSFYDHLLHLWRA</sequence>
<dbReference type="Pfam" id="PF22600">
    <property type="entry name" value="MTPAP-like_central"/>
    <property type="match status" value="1"/>
</dbReference>
<evidence type="ECO:0000313" key="10">
    <source>
        <dbReference type="EMBL" id="KAG7529749.1"/>
    </source>
</evidence>
<dbReference type="SMART" id="SM00320">
    <property type="entry name" value="WD40"/>
    <property type="match status" value="3"/>
</dbReference>
<feature type="region of interest" description="Disordered" evidence="8">
    <location>
        <begin position="537"/>
        <end position="571"/>
    </location>
</feature>
<evidence type="ECO:0000256" key="5">
    <source>
        <dbReference type="ARBA" id="ARBA00038092"/>
    </source>
</evidence>
<comment type="pathway">
    <text evidence="1">Protein modification; peptidyl-diphthamide biosynthesis.</text>
</comment>
<feature type="compositionally biased region" description="Basic and acidic residues" evidence="8">
    <location>
        <begin position="668"/>
        <end position="711"/>
    </location>
</feature>
<dbReference type="CDD" id="cd05402">
    <property type="entry name" value="NT_PAP_TUTase"/>
    <property type="match status" value="1"/>
</dbReference>
<comment type="similarity">
    <text evidence="5">Belongs to the DPH7 family.</text>
</comment>
<dbReference type="Gene3D" id="3.30.460.10">
    <property type="entry name" value="Beta Polymerase, domain 2"/>
    <property type="match status" value="1"/>
</dbReference>
<evidence type="ECO:0000256" key="4">
    <source>
        <dbReference type="ARBA" id="ARBA00022801"/>
    </source>
</evidence>
<feature type="region of interest" description="Disordered" evidence="8">
    <location>
        <begin position="1"/>
        <end position="154"/>
    </location>
</feature>
<dbReference type="InterPro" id="IPR043519">
    <property type="entry name" value="NT_sf"/>
</dbReference>
<evidence type="ECO:0000256" key="6">
    <source>
        <dbReference type="ARBA" id="ARBA00039131"/>
    </source>
</evidence>
<feature type="compositionally biased region" description="Polar residues" evidence="8">
    <location>
        <begin position="653"/>
        <end position="665"/>
    </location>
</feature>
<dbReference type="EC" id="3.1.1.97" evidence="6"/>
<evidence type="ECO:0000256" key="1">
    <source>
        <dbReference type="ARBA" id="ARBA00005156"/>
    </source>
</evidence>
<dbReference type="SUPFAM" id="SSF81301">
    <property type="entry name" value="Nucleotidyltransferase"/>
    <property type="match status" value="1"/>
</dbReference>
<evidence type="ECO:0000256" key="7">
    <source>
        <dbReference type="ARBA" id="ARBA00047551"/>
    </source>
</evidence>
<protein>
    <recommendedName>
        <fullName evidence="6">methylated diphthine methylhydrolase</fullName>
        <ecNumber evidence="6">3.1.1.97</ecNumber>
    </recommendedName>
</protein>
<evidence type="ECO:0000256" key="2">
    <source>
        <dbReference type="ARBA" id="ARBA00022574"/>
    </source>
</evidence>
<evidence type="ECO:0000313" key="11">
    <source>
        <dbReference type="Proteomes" id="UP000812966"/>
    </source>
</evidence>
<feature type="compositionally biased region" description="Low complexity" evidence="8">
    <location>
        <begin position="542"/>
        <end position="553"/>
    </location>
</feature>
<dbReference type="GO" id="GO:0016779">
    <property type="term" value="F:nucleotidyltransferase activity"/>
    <property type="evidence" value="ECO:0007669"/>
    <property type="project" value="UniProtKB-ARBA"/>
</dbReference>
<feature type="compositionally biased region" description="Low complexity" evidence="8">
    <location>
        <begin position="97"/>
        <end position="140"/>
    </location>
</feature>
<dbReference type="GO" id="GO:0005737">
    <property type="term" value="C:cytoplasm"/>
    <property type="evidence" value="ECO:0007669"/>
    <property type="project" value="TreeGrafter"/>
</dbReference>
<organism evidence="10 11">
    <name type="scientific">Filobasidium floriforme</name>
    <dbReference type="NCBI Taxonomy" id="5210"/>
    <lineage>
        <taxon>Eukaryota</taxon>
        <taxon>Fungi</taxon>
        <taxon>Dikarya</taxon>
        <taxon>Basidiomycota</taxon>
        <taxon>Agaricomycotina</taxon>
        <taxon>Tremellomycetes</taxon>
        <taxon>Filobasidiales</taxon>
        <taxon>Filobasidiaceae</taxon>
        <taxon>Filobasidium</taxon>
    </lineage>
</organism>
<evidence type="ECO:0000256" key="8">
    <source>
        <dbReference type="SAM" id="MobiDB-lite"/>
    </source>
</evidence>
<dbReference type="PANTHER" id="PTHR46042:SF1">
    <property type="entry name" value="DIPHTHINE METHYLTRANSFERASE"/>
    <property type="match status" value="1"/>
</dbReference>
<proteinExistence type="inferred from homology"/>
<evidence type="ECO:0000259" key="9">
    <source>
        <dbReference type="Pfam" id="PF22600"/>
    </source>
</evidence>
<feature type="compositionally biased region" description="Acidic residues" evidence="8">
    <location>
        <begin position="742"/>
        <end position="751"/>
    </location>
</feature>
<name>A0A8K0NLG8_9TREE</name>
<dbReference type="PANTHER" id="PTHR46042">
    <property type="entry name" value="DIPHTHINE METHYLTRANSFERASE"/>
    <property type="match status" value="1"/>
</dbReference>
<dbReference type="AlphaFoldDB" id="A0A8K0NLG8"/>
<dbReference type="Gene3D" id="2.130.10.10">
    <property type="entry name" value="YVTN repeat-like/Quinoprotein amine dehydrogenase"/>
    <property type="match status" value="1"/>
</dbReference>
<keyword evidence="2" id="KW-0853">WD repeat</keyword>
<dbReference type="GO" id="GO:0061685">
    <property type="term" value="F:diphthine methylesterase activity"/>
    <property type="evidence" value="ECO:0007669"/>
    <property type="project" value="UniProtKB-EC"/>
</dbReference>
<feature type="compositionally biased region" description="Basic residues" evidence="8">
    <location>
        <begin position="36"/>
        <end position="45"/>
    </location>
</feature>
<feature type="region of interest" description="Disordered" evidence="8">
    <location>
        <begin position="742"/>
        <end position="769"/>
    </location>
</feature>
<reference evidence="10" key="1">
    <citation type="submission" date="2020-04" db="EMBL/GenBank/DDBJ databases">
        <title>Analysis of mating type loci in Filobasidium floriforme.</title>
        <authorList>
            <person name="Nowrousian M."/>
        </authorList>
    </citation>
    <scope>NUCLEOTIDE SEQUENCE</scope>
    <source>
        <strain evidence="10">CBS 6242</strain>
    </source>
</reference>
<gene>
    <name evidence="10" type="ORF">FFLO_05438</name>
</gene>
<keyword evidence="11" id="KW-1185">Reference proteome</keyword>